<dbReference type="EMBL" id="DSVI01000020">
    <property type="protein sequence ID" value="HGT48957.1"/>
    <property type="molecule type" value="Genomic_DNA"/>
</dbReference>
<accession>A0A832G7Z5</accession>
<feature type="domain" description="Glycosyltransferase 2-like" evidence="1">
    <location>
        <begin position="9"/>
        <end position="193"/>
    </location>
</feature>
<dbReference type="SUPFAM" id="SSF53448">
    <property type="entry name" value="Nucleotide-diphospho-sugar transferases"/>
    <property type="match status" value="1"/>
</dbReference>
<proteinExistence type="predicted"/>
<dbReference type="InterPro" id="IPR001173">
    <property type="entry name" value="Glyco_trans_2-like"/>
</dbReference>
<comment type="caution">
    <text evidence="2">The sequence shown here is derived from an EMBL/GenBank/DDBJ whole genome shotgun (WGS) entry which is preliminary data.</text>
</comment>
<dbReference type="AlphaFoldDB" id="A0A832G7Z5"/>
<protein>
    <submittedName>
        <fullName evidence="2">Glycosyltransferase family 2 protein</fullName>
    </submittedName>
</protein>
<dbReference type="PANTHER" id="PTHR43179">
    <property type="entry name" value="RHAMNOSYLTRANSFERASE WBBL"/>
    <property type="match status" value="1"/>
</dbReference>
<dbReference type="Pfam" id="PF00535">
    <property type="entry name" value="Glycos_transf_2"/>
    <property type="match status" value="1"/>
</dbReference>
<gene>
    <name evidence="2" type="ORF">ENS56_13050</name>
</gene>
<reference evidence="2" key="1">
    <citation type="journal article" date="2020" name="mSystems">
        <title>Genome- and Community-Level Interaction Insights into Carbon Utilization and Element Cycling Functions of Hydrothermarchaeota in Hydrothermal Sediment.</title>
        <authorList>
            <person name="Zhou Z."/>
            <person name="Liu Y."/>
            <person name="Xu W."/>
            <person name="Pan J."/>
            <person name="Luo Z.H."/>
            <person name="Li M."/>
        </authorList>
    </citation>
    <scope>NUCLEOTIDE SEQUENCE [LARGE SCALE GENOMIC DNA]</scope>
    <source>
        <strain evidence="2">SpSt-500</strain>
    </source>
</reference>
<dbReference type="InterPro" id="IPR029044">
    <property type="entry name" value="Nucleotide-diphossugar_trans"/>
</dbReference>
<evidence type="ECO:0000259" key="1">
    <source>
        <dbReference type="Pfam" id="PF00535"/>
    </source>
</evidence>
<sequence>MSDNKIDVSIVIISWRMKNLLYRCLETINKFTNGLSYEIIIVDNNSQDGTSEMVEENFPQIKLIKNPENRGVAPARNQGIKETKGKYILILDADMELIDNSIKHLFDFMENNSDAGIVGCKLVDKDFNLQSSCKRFPTLLAFLFRRLEWIDAVKNSNTLKNHTMQDWDHNQIKEVDYLIGACQFFRRDVIDKIGMYDDNIFYGPEDIDFCLRIWKAGWKVYYYPFTQIIHHEQRITKKKLFSKISFKHFAGIFYLYRKYNFRIKV</sequence>
<dbReference type="PANTHER" id="PTHR43179:SF7">
    <property type="entry name" value="RHAMNOSYLTRANSFERASE WBBL"/>
    <property type="match status" value="1"/>
</dbReference>
<dbReference type="Gene3D" id="3.90.550.10">
    <property type="entry name" value="Spore Coat Polysaccharide Biosynthesis Protein SpsA, Chain A"/>
    <property type="match status" value="1"/>
</dbReference>
<evidence type="ECO:0000313" key="2">
    <source>
        <dbReference type="EMBL" id="HGT48957.1"/>
    </source>
</evidence>
<dbReference type="CDD" id="cd04186">
    <property type="entry name" value="GT_2_like_c"/>
    <property type="match status" value="1"/>
</dbReference>
<dbReference type="GO" id="GO:0016740">
    <property type="term" value="F:transferase activity"/>
    <property type="evidence" value="ECO:0007669"/>
    <property type="project" value="UniProtKB-KW"/>
</dbReference>
<name>A0A832G7Z5_9BACT</name>
<keyword evidence="2" id="KW-0808">Transferase</keyword>
<organism evidence="2">
    <name type="scientific">Ignavibacterium album</name>
    <dbReference type="NCBI Taxonomy" id="591197"/>
    <lineage>
        <taxon>Bacteria</taxon>
        <taxon>Pseudomonadati</taxon>
        <taxon>Ignavibacteriota</taxon>
        <taxon>Ignavibacteria</taxon>
        <taxon>Ignavibacteriales</taxon>
        <taxon>Ignavibacteriaceae</taxon>
        <taxon>Ignavibacterium</taxon>
    </lineage>
</organism>